<keyword evidence="1" id="KW-0812">Transmembrane</keyword>
<keyword evidence="1" id="KW-1133">Transmembrane helix</keyword>
<dbReference type="Proteomes" id="UP000001822">
    <property type="component" value="Chromosome"/>
</dbReference>
<gene>
    <name evidence="2" type="ordered locus">CHU_1449</name>
</gene>
<feature type="transmembrane region" description="Helical" evidence="1">
    <location>
        <begin position="12"/>
        <end position="30"/>
    </location>
</feature>
<name>A0A6N4SQS7_CYTH3</name>
<feature type="transmembrane region" description="Helical" evidence="1">
    <location>
        <begin position="36"/>
        <end position="54"/>
    </location>
</feature>
<evidence type="ECO:0000313" key="2">
    <source>
        <dbReference type="EMBL" id="ABG58720.1"/>
    </source>
</evidence>
<dbReference type="EMBL" id="CP000383">
    <property type="protein sequence ID" value="ABG58720.1"/>
    <property type="molecule type" value="Genomic_DNA"/>
</dbReference>
<organism evidence="2 3">
    <name type="scientific">Cytophaga hutchinsonii (strain ATCC 33406 / DSM 1761 / CIP 103989 / NBRC 15051 / NCIMB 9469 / D465)</name>
    <dbReference type="NCBI Taxonomy" id="269798"/>
    <lineage>
        <taxon>Bacteria</taxon>
        <taxon>Pseudomonadati</taxon>
        <taxon>Bacteroidota</taxon>
        <taxon>Cytophagia</taxon>
        <taxon>Cytophagales</taxon>
        <taxon>Cytophagaceae</taxon>
        <taxon>Cytophaga</taxon>
    </lineage>
</organism>
<feature type="transmembrane region" description="Helical" evidence="1">
    <location>
        <begin position="142"/>
        <end position="160"/>
    </location>
</feature>
<feature type="transmembrane region" description="Helical" evidence="1">
    <location>
        <begin position="85"/>
        <end position="107"/>
    </location>
</feature>
<reference evidence="2 3" key="1">
    <citation type="journal article" date="2007" name="Appl. Environ. Microbiol.">
        <title>Genome sequence of the cellulolytic gliding bacterium Cytophaga hutchinsonii.</title>
        <authorList>
            <person name="Xie G."/>
            <person name="Bruce D.C."/>
            <person name="Challacombe J.F."/>
            <person name="Chertkov O."/>
            <person name="Detter J.C."/>
            <person name="Gilna P."/>
            <person name="Han C.S."/>
            <person name="Lucas S."/>
            <person name="Misra M."/>
            <person name="Myers G.L."/>
            <person name="Richardson P."/>
            <person name="Tapia R."/>
            <person name="Thayer N."/>
            <person name="Thompson L.S."/>
            <person name="Brettin T.S."/>
            <person name="Henrissat B."/>
            <person name="Wilson D.B."/>
            <person name="McBride M.J."/>
        </authorList>
    </citation>
    <scope>NUCLEOTIDE SEQUENCE [LARGE SCALE GENOMIC DNA]</scope>
    <source>
        <strain evidence="3">ATCC 33406 / DSM 1761 / CIP 103989 / NBRC 15051 / NCIMB 9469 / D465</strain>
    </source>
</reference>
<accession>A0A6N4SQS7</accession>
<feature type="transmembrane region" description="Helical" evidence="1">
    <location>
        <begin position="119"/>
        <end position="136"/>
    </location>
</feature>
<evidence type="ECO:0000256" key="1">
    <source>
        <dbReference type="SAM" id="Phobius"/>
    </source>
</evidence>
<dbReference type="RefSeq" id="WP_011584835.1">
    <property type="nucleotide sequence ID" value="NC_008255.1"/>
</dbReference>
<proteinExistence type="predicted"/>
<keyword evidence="3" id="KW-1185">Reference proteome</keyword>
<keyword evidence="1" id="KW-0472">Membrane</keyword>
<protein>
    <submittedName>
        <fullName evidence="2">Uncharacterized protein</fullName>
    </submittedName>
</protein>
<feature type="transmembrane region" description="Helical" evidence="1">
    <location>
        <begin position="61"/>
        <end position="79"/>
    </location>
</feature>
<evidence type="ECO:0000313" key="3">
    <source>
        <dbReference type="Proteomes" id="UP000001822"/>
    </source>
</evidence>
<dbReference type="AlphaFoldDB" id="A0A6N4SQS7"/>
<feature type="transmembrane region" description="Helical" evidence="1">
    <location>
        <begin position="172"/>
        <end position="192"/>
    </location>
</feature>
<dbReference type="KEGG" id="chu:CHU_1449"/>
<sequence>MLKLNEELKDKIAYGLIGLILLSTIIPLFIPIESMVVFSFHTFFIAALAVFYTVISEKKDFILLTFALFAVQWFCRFFLLSSNELYYSIFLAAPFIAAAIALGILAYKHSVEFKSFEMLECLLVVFILIYASRFLIATEYDLYYAFCLSFLIATLMYNNNLWLRYEEAEKNLLLFLLVLAFVDVIQVSAKYISF</sequence>